<proteinExistence type="predicted"/>
<accession>W9RBT8</accession>
<reference evidence="2" key="1">
    <citation type="submission" date="2013-01" db="EMBL/GenBank/DDBJ databases">
        <title>Draft Genome Sequence of a Mulberry Tree, Morus notabilis C.K. Schneid.</title>
        <authorList>
            <person name="He N."/>
            <person name="Zhao S."/>
        </authorList>
    </citation>
    <scope>NUCLEOTIDE SEQUENCE</scope>
</reference>
<dbReference type="EMBL" id="KE344844">
    <property type="protein sequence ID" value="EXB81495.1"/>
    <property type="molecule type" value="Genomic_DNA"/>
</dbReference>
<gene>
    <name evidence="1" type="ORF">L484_014303</name>
</gene>
<protein>
    <submittedName>
        <fullName evidence="1">Uncharacterized protein</fullName>
    </submittedName>
</protein>
<dbReference type="AlphaFoldDB" id="W9RBT8"/>
<evidence type="ECO:0000313" key="1">
    <source>
        <dbReference type="EMBL" id="EXB81495.1"/>
    </source>
</evidence>
<evidence type="ECO:0000313" key="2">
    <source>
        <dbReference type="Proteomes" id="UP000030645"/>
    </source>
</evidence>
<dbReference type="Proteomes" id="UP000030645">
    <property type="component" value="Unassembled WGS sequence"/>
</dbReference>
<keyword evidence="2" id="KW-1185">Reference proteome</keyword>
<sequence>MVKNEGKMFFFIVSFHFRIAASSSWTPERYTTQSHVKKEALKLKIVSHRRDKGCHRRKRQMVADRGAAVVNFGETNETTRVKREITLVIDKLTRSRGGSLGSSGGEGCYDGGGVIPRREALRHRKGCEGGHCDVGIWRGGHYDAWFRWRRDALRMLGGIGARR</sequence>
<organism evidence="1 2">
    <name type="scientific">Morus notabilis</name>
    <dbReference type="NCBI Taxonomy" id="981085"/>
    <lineage>
        <taxon>Eukaryota</taxon>
        <taxon>Viridiplantae</taxon>
        <taxon>Streptophyta</taxon>
        <taxon>Embryophyta</taxon>
        <taxon>Tracheophyta</taxon>
        <taxon>Spermatophyta</taxon>
        <taxon>Magnoliopsida</taxon>
        <taxon>eudicotyledons</taxon>
        <taxon>Gunneridae</taxon>
        <taxon>Pentapetalae</taxon>
        <taxon>rosids</taxon>
        <taxon>fabids</taxon>
        <taxon>Rosales</taxon>
        <taxon>Moraceae</taxon>
        <taxon>Moreae</taxon>
        <taxon>Morus</taxon>
    </lineage>
</organism>
<name>W9RBT8_9ROSA</name>